<dbReference type="InterPro" id="IPR007921">
    <property type="entry name" value="CHAP_dom"/>
</dbReference>
<dbReference type="PROSITE" id="PS50911">
    <property type="entry name" value="CHAP"/>
    <property type="match status" value="1"/>
</dbReference>
<organism evidence="2 3">
    <name type="scientific">Belnapia arida</name>
    <dbReference type="NCBI Taxonomy" id="2804533"/>
    <lineage>
        <taxon>Bacteria</taxon>
        <taxon>Pseudomonadati</taxon>
        <taxon>Pseudomonadota</taxon>
        <taxon>Alphaproteobacteria</taxon>
        <taxon>Acetobacterales</taxon>
        <taxon>Roseomonadaceae</taxon>
        <taxon>Belnapia</taxon>
    </lineage>
</organism>
<dbReference type="Pfam" id="PF05257">
    <property type="entry name" value="CHAP"/>
    <property type="match status" value="1"/>
</dbReference>
<sequence>MATQRDQAQQRPGPDAVPKVGMTAHQAYVVPHRATSRLHTARRNQVRLAAALAESGGISCVPYARAVTGMQVSGNGGDWWSNAAGLYDRGQRPEPGSVMAFRATGGMSRGHVAVVRRVVAPREVRIDHANWGGPGIRRGTVMQDVSVIDVSDRNDWSEVRVQSGRDDSAFGRVYPTYGFIYNRPDDGANTGTAYAGLQLRHSTRYEQVAETLEGYGARAYSQQGLVPLRSAQARTAR</sequence>
<dbReference type="EMBL" id="JAETWB010000001">
    <property type="protein sequence ID" value="MBL6077565.1"/>
    <property type="molecule type" value="Genomic_DNA"/>
</dbReference>
<dbReference type="SUPFAM" id="SSF54001">
    <property type="entry name" value="Cysteine proteinases"/>
    <property type="match status" value="1"/>
</dbReference>
<evidence type="ECO:0000313" key="2">
    <source>
        <dbReference type="EMBL" id="MBL6077565.1"/>
    </source>
</evidence>
<evidence type="ECO:0000259" key="1">
    <source>
        <dbReference type="PROSITE" id="PS50911"/>
    </source>
</evidence>
<name>A0ABS1TZ72_9PROT</name>
<protein>
    <submittedName>
        <fullName evidence="2">CHAP domain-containing protein</fullName>
    </submittedName>
</protein>
<evidence type="ECO:0000313" key="3">
    <source>
        <dbReference type="Proteomes" id="UP000660885"/>
    </source>
</evidence>
<comment type="caution">
    <text evidence="2">The sequence shown here is derived from an EMBL/GenBank/DDBJ whole genome shotgun (WGS) entry which is preliminary data.</text>
</comment>
<gene>
    <name evidence="2" type="ORF">JMJ56_06060</name>
</gene>
<keyword evidence="3" id="KW-1185">Reference proteome</keyword>
<proteinExistence type="predicted"/>
<accession>A0ABS1TZ72</accession>
<feature type="domain" description="Peptidase C51" evidence="1">
    <location>
        <begin position="35"/>
        <end position="160"/>
    </location>
</feature>
<reference evidence="2 3" key="1">
    <citation type="submission" date="2021-01" db="EMBL/GenBank/DDBJ databases">
        <title>Belnapia mucosa sp. nov. and Belnapia arida sp. nov., isolated from the Tabernas Desert (Almeria, Spain).</title>
        <authorList>
            <person name="Molina-Menor E."/>
            <person name="Vidal-Verdu A."/>
            <person name="Calonge A."/>
            <person name="Satari L."/>
            <person name="Pereto J."/>
            <person name="Porcar M."/>
        </authorList>
    </citation>
    <scope>NUCLEOTIDE SEQUENCE [LARGE SCALE GENOMIC DNA]</scope>
    <source>
        <strain evidence="2 3">T18</strain>
    </source>
</reference>
<dbReference type="Gene3D" id="3.90.1720.10">
    <property type="entry name" value="endopeptidase domain like (from Nostoc punctiforme)"/>
    <property type="match status" value="1"/>
</dbReference>
<dbReference type="Proteomes" id="UP000660885">
    <property type="component" value="Unassembled WGS sequence"/>
</dbReference>
<dbReference type="InterPro" id="IPR038765">
    <property type="entry name" value="Papain-like_cys_pep_sf"/>
</dbReference>